<organism evidence="1 2">
    <name type="scientific">Ecytonucleospora hepatopenaei</name>
    <dbReference type="NCBI Taxonomy" id="646526"/>
    <lineage>
        <taxon>Eukaryota</taxon>
        <taxon>Fungi</taxon>
        <taxon>Fungi incertae sedis</taxon>
        <taxon>Microsporidia</taxon>
        <taxon>Enterocytozoonidae</taxon>
        <taxon>Ecytonucleospora</taxon>
    </lineage>
</organism>
<keyword evidence="2" id="KW-1185">Reference proteome</keyword>
<evidence type="ECO:0000313" key="1">
    <source>
        <dbReference type="EMBL" id="OQS55317.1"/>
    </source>
</evidence>
<name>A0A1W0E7S2_9MICR</name>
<dbReference type="Pfam" id="PF17016">
    <property type="entry name" value="DUF5095"/>
    <property type="match status" value="1"/>
</dbReference>
<reference evidence="1 2" key="1">
    <citation type="journal article" date="2017" name="Environ. Microbiol.">
        <title>Decay of the glycolytic pathway and adaptation to intranuclear parasitism within Enterocytozoonidae microsporidia.</title>
        <authorList>
            <person name="Wiredu Boakye D."/>
            <person name="Jaroenlak P."/>
            <person name="Prachumwat A."/>
            <person name="Williams T.A."/>
            <person name="Bateman K.S."/>
            <person name="Itsathitphaisarn O."/>
            <person name="Sritunyalucksana K."/>
            <person name="Paszkiewicz K.H."/>
            <person name="Moore K.A."/>
            <person name="Stentiford G.D."/>
            <person name="Williams B.A."/>
        </authorList>
    </citation>
    <scope>NUCLEOTIDE SEQUENCE [LARGE SCALE GENOMIC DNA]</scope>
    <source>
        <strain evidence="1 2">TH1</strain>
    </source>
</reference>
<accession>A0A1W0E7S2</accession>
<dbReference type="VEuPathDB" id="MicrosporidiaDB:EHP00_779"/>
<dbReference type="AlphaFoldDB" id="A0A1W0E7S2"/>
<evidence type="ECO:0000313" key="2">
    <source>
        <dbReference type="Proteomes" id="UP000192758"/>
    </source>
</evidence>
<proteinExistence type="predicted"/>
<dbReference type="EMBL" id="MNPJ01000011">
    <property type="protein sequence ID" value="OQS55317.1"/>
    <property type="molecule type" value="Genomic_DNA"/>
</dbReference>
<gene>
    <name evidence="1" type="ORF">EHP00_779</name>
</gene>
<comment type="caution">
    <text evidence="1">The sequence shown here is derived from an EMBL/GenBank/DDBJ whole genome shotgun (WGS) entry which is preliminary data.</text>
</comment>
<protein>
    <submittedName>
        <fullName evidence="1">Uncharacterized protein</fullName>
    </submittedName>
</protein>
<dbReference type="InterPro" id="IPR031515">
    <property type="entry name" value="DUF5095"/>
</dbReference>
<sequence length="351" mass="41493">MEKNKLTINDCINDNPYDFNYKKIENNTLLNKTKNLDKIENNGVLRLDLLKKKIKKTAHSNKNNNLHVSNKILNNITLVSDEIIDLNDIKYYTFPYSKNIDIVQKKEQSNLFDLYNYYGNALRDVFANYKKSVSKYRNLQKENDIINIHTVNDQIETFDSSWFYINLTLINGKNTVICFEDVISCDFEMKRILKECDIMYYIKNSSINNNNNVNNTNSINKDNLNEKILQDNNEEIKNTRNINPQENKIIISDSHNMVLDTLLNIRKYVKNIPFIISRNMFEFSMLQTFKLNKNKVKIIKKLKDKKTPTLLNNSAVKENNIISNKIYVYKTSGYVYTAHIEKYKKYMQKFI</sequence>
<dbReference type="Proteomes" id="UP000192758">
    <property type="component" value="Unassembled WGS sequence"/>
</dbReference>